<name>A0ABR6GPA0_9BURK</name>
<keyword evidence="2" id="KW-1185">Reference proteome</keyword>
<protein>
    <submittedName>
        <fullName evidence="1">Uncharacterized protein</fullName>
    </submittedName>
</protein>
<evidence type="ECO:0000313" key="2">
    <source>
        <dbReference type="Proteomes" id="UP000574369"/>
    </source>
</evidence>
<dbReference type="RefSeq" id="WP_184294308.1">
    <property type="nucleotide sequence ID" value="NZ_JACHXO010000002.1"/>
</dbReference>
<proteinExistence type="predicted"/>
<sequence length="58" mass="6466">MREIQAVEKVAGEGRANAYLQAGWVLLNTATERDGESTYFVYSLGWPNDLPPQVPKDI</sequence>
<comment type="caution">
    <text evidence="1">The sequence shown here is derived from an EMBL/GenBank/DDBJ whole genome shotgun (WGS) entry which is preliminary data.</text>
</comment>
<reference evidence="1 2" key="1">
    <citation type="submission" date="2020-08" db="EMBL/GenBank/DDBJ databases">
        <title>Genomic Encyclopedia of Type Strains, Phase III (KMG-III): the genomes of soil and plant-associated and newly described type strains.</title>
        <authorList>
            <person name="Whitman W."/>
        </authorList>
    </citation>
    <scope>NUCLEOTIDE SEQUENCE [LARGE SCALE GENOMIC DNA]</scope>
    <source>
        <strain evidence="1 2">CECT 7247</strain>
    </source>
</reference>
<evidence type="ECO:0000313" key="1">
    <source>
        <dbReference type="EMBL" id="MBB3193950.1"/>
    </source>
</evidence>
<dbReference type="Proteomes" id="UP000574369">
    <property type="component" value="Unassembled WGS sequence"/>
</dbReference>
<organism evidence="1 2">
    <name type="scientific">Roseateles terrae</name>
    <dbReference type="NCBI Taxonomy" id="431060"/>
    <lineage>
        <taxon>Bacteria</taxon>
        <taxon>Pseudomonadati</taxon>
        <taxon>Pseudomonadota</taxon>
        <taxon>Betaproteobacteria</taxon>
        <taxon>Burkholderiales</taxon>
        <taxon>Sphaerotilaceae</taxon>
        <taxon>Roseateles</taxon>
    </lineage>
</organism>
<gene>
    <name evidence="1" type="ORF">FHS28_001335</name>
</gene>
<accession>A0ABR6GPA0</accession>
<dbReference type="EMBL" id="JACHXO010000002">
    <property type="protein sequence ID" value="MBB3193950.1"/>
    <property type="molecule type" value="Genomic_DNA"/>
</dbReference>